<gene>
    <name evidence="2" type="ORF">DFR52_11023</name>
</gene>
<organism evidence="2 3">
    <name type="scientific">Hoeflea marina</name>
    <dbReference type="NCBI Taxonomy" id="274592"/>
    <lineage>
        <taxon>Bacteria</taxon>
        <taxon>Pseudomonadati</taxon>
        <taxon>Pseudomonadota</taxon>
        <taxon>Alphaproteobacteria</taxon>
        <taxon>Hyphomicrobiales</taxon>
        <taxon>Rhizobiaceae</taxon>
        <taxon>Hoeflea</taxon>
    </lineage>
</organism>
<dbReference type="Proteomes" id="UP000246352">
    <property type="component" value="Unassembled WGS sequence"/>
</dbReference>
<name>A0A317PEP1_9HYPH</name>
<feature type="region of interest" description="Disordered" evidence="1">
    <location>
        <begin position="1"/>
        <end position="43"/>
    </location>
</feature>
<proteinExistence type="predicted"/>
<evidence type="ECO:0000313" key="3">
    <source>
        <dbReference type="Proteomes" id="UP000246352"/>
    </source>
</evidence>
<evidence type="ECO:0000256" key="1">
    <source>
        <dbReference type="SAM" id="MobiDB-lite"/>
    </source>
</evidence>
<protein>
    <submittedName>
        <fullName evidence="2">Uncharacterized protein</fullName>
    </submittedName>
</protein>
<evidence type="ECO:0000313" key="2">
    <source>
        <dbReference type="EMBL" id="PWV95495.1"/>
    </source>
</evidence>
<comment type="caution">
    <text evidence="2">The sequence shown here is derived from an EMBL/GenBank/DDBJ whole genome shotgun (WGS) entry which is preliminary data.</text>
</comment>
<dbReference type="EMBL" id="QGTR01000010">
    <property type="protein sequence ID" value="PWV95495.1"/>
    <property type="molecule type" value="Genomic_DNA"/>
</dbReference>
<feature type="compositionally biased region" description="Polar residues" evidence="1">
    <location>
        <begin position="1"/>
        <end position="11"/>
    </location>
</feature>
<dbReference type="AlphaFoldDB" id="A0A317PEP1"/>
<keyword evidence="3" id="KW-1185">Reference proteome</keyword>
<reference evidence="2 3" key="1">
    <citation type="submission" date="2018-05" db="EMBL/GenBank/DDBJ databases">
        <title>Genomic Encyclopedia of Type Strains, Phase IV (KMG-IV): sequencing the most valuable type-strain genomes for metagenomic binning, comparative biology and taxonomic classification.</title>
        <authorList>
            <person name="Goeker M."/>
        </authorList>
    </citation>
    <scope>NUCLEOTIDE SEQUENCE [LARGE SCALE GENOMIC DNA]</scope>
    <source>
        <strain evidence="2 3">DSM 16791</strain>
    </source>
</reference>
<sequence>MGADAQRQNGASKPAGNNELATVDVEVTGRKSRRASGCRNRTPSEQVELTAMRMSAQGQAHPIIDRGEYIRFVGHQNNSFAIGNTGERCIKIINAPHAVAAIGCARQQRQLITEPGKPKSMNTLLDAHGLVHIGRNSDELQGVHDEWSHTLVSLIGPVVPIIVIAEYGVNTKRRMQSAKRRRPFRRIHVSRDNLRARDVVSQEQNDIGIQFHRLAADGLDPRNRHPRITGMNVGDHSRAQFEVRRPAARG</sequence>
<accession>A0A317PEP1</accession>